<reference evidence="2" key="1">
    <citation type="submission" date="2017-09" db="EMBL/GenBank/DDBJ databases">
        <title>Depth-based differentiation of microbial function through sediment-hosted aquifers and enrichment of novel symbionts in the deep terrestrial subsurface.</title>
        <authorList>
            <person name="Probst A.J."/>
            <person name="Ladd B."/>
            <person name="Jarett J.K."/>
            <person name="Geller-Mcgrath D.E."/>
            <person name="Sieber C.M.K."/>
            <person name="Emerson J.B."/>
            <person name="Anantharaman K."/>
            <person name="Thomas B.C."/>
            <person name="Malmstrom R."/>
            <person name="Stieglmeier M."/>
            <person name="Klingl A."/>
            <person name="Woyke T."/>
            <person name="Ryan C.M."/>
            <person name="Banfield J.F."/>
        </authorList>
    </citation>
    <scope>NUCLEOTIDE SEQUENCE [LARGE SCALE GENOMIC DNA]</scope>
</reference>
<protein>
    <submittedName>
        <fullName evidence="1">Uncharacterized protein</fullName>
    </submittedName>
</protein>
<evidence type="ECO:0000313" key="1">
    <source>
        <dbReference type="EMBL" id="PIR77556.1"/>
    </source>
</evidence>
<dbReference type="EMBL" id="PFBW01000077">
    <property type="protein sequence ID" value="PIR77556.1"/>
    <property type="molecule type" value="Genomic_DNA"/>
</dbReference>
<proteinExistence type="predicted"/>
<comment type="caution">
    <text evidence="1">The sequence shown here is derived from an EMBL/GenBank/DDBJ whole genome shotgun (WGS) entry which is preliminary data.</text>
</comment>
<organism evidence="1 2">
    <name type="scientific">Candidatus Magasanikbacteria bacterium CG10_big_fil_rev_8_21_14_0_10_38_6</name>
    <dbReference type="NCBI Taxonomy" id="1974647"/>
    <lineage>
        <taxon>Bacteria</taxon>
        <taxon>Candidatus Magasanikiibacteriota</taxon>
    </lineage>
</organism>
<dbReference type="Proteomes" id="UP000228528">
    <property type="component" value="Unassembled WGS sequence"/>
</dbReference>
<feature type="non-terminal residue" evidence="1">
    <location>
        <position position="80"/>
    </location>
</feature>
<dbReference type="AlphaFoldDB" id="A0A2M6P1F8"/>
<name>A0A2M6P1F8_9BACT</name>
<gene>
    <name evidence="1" type="ORF">COU30_01770</name>
</gene>
<evidence type="ECO:0000313" key="2">
    <source>
        <dbReference type="Proteomes" id="UP000228528"/>
    </source>
</evidence>
<sequence length="80" mass="9395">MLFEKGKDISLAPYSPHQSGLFAKLKYTKDTGIKHAQIIRNSVLFWGKPLTNYHITLRRYRQYLRNFQFIGSLIFTVGFL</sequence>
<accession>A0A2M6P1F8</accession>